<gene>
    <name evidence="1" type="ORF">PECAL_1P13470</name>
</gene>
<evidence type="ECO:0000313" key="2">
    <source>
        <dbReference type="Proteomes" id="UP000789595"/>
    </source>
</evidence>
<keyword evidence="2" id="KW-1185">Reference proteome</keyword>
<evidence type="ECO:0000313" key="1">
    <source>
        <dbReference type="EMBL" id="CAH0364952.1"/>
    </source>
</evidence>
<dbReference type="EMBL" id="CAKKNE010000001">
    <property type="protein sequence ID" value="CAH0364952.1"/>
    <property type="molecule type" value="Genomic_DNA"/>
</dbReference>
<protein>
    <submittedName>
        <fullName evidence="1">Uncharacterized protein</fullName>
    </submittedName>
</protein>
<accession>A0A8J2SFP4</accession>
<comment type="caution">
    <text evidence="1">The sequence shown here is derived from an EMBL/GenBank/DDBJ whole genome shotgun (WGS) entry which is preliminary data.</text>
</comment>
<dbReference type="Proteomes" id="UP000789595">
    <property type="component" value="Unassembled WGS sequence"/>
</dbReference>
<proteinExistence type="predicted"/>
<sequence>MGAAAALPCRRRAARGGGAARGAALWAAPIVGCGCRAGRLPRAPGFERALECAGGAASRGFSRYPRGKLAPRARGVAPPAEQCFVTEAYALYFGPRGCPFYR</sequence>
<organism evidence="1 2">
    <name type="scientific">Pelagomonas calceolata</name>
    <dbReference type="NCBI Taxonomy" id="35677"/>
    <lineage>
        <taxon>Eukaryota</taxon>
        <taxon>Sar</taxon>
        <taxon>Stramenopiles</taxon>
        <taxon>Ochrophyta</taxon>
        <taxon>Pelagophyceae</taxon>
        <taxon>Pelagomonadales</taxon>
        <taxon>Pelagomonadaceae</taxon>
        <taxon>Pelagomonas</taxon>
    </lineage>
</organism>
<reference evidence="1" key="1">
    <citation type="submission" date="2021-11" db="EMBL/GenBank/DDBJ databases">
        <authorList>
            <consortium name="Genoscope - CEA"/>
            <person name="William W."/>
        </authorList>
    </citation>
    <scope>NUCLEOTIDE SEQUENCE</scope>
</reference>
<dbReference type="AlphaFoldDB" id="A0A8J2SFP4"/>
<name>A0A8J2SFP4_9STRA</name>